<evidence type="ECO:0000256" key="1">
    <source>
        <dbReference type="ARBA" id="ARBA00004123"/>
    </source>
</evidence>
<dbReference type="InterPro" id="IPR009057">
    <property type="entry name" value="Homeodomain-like_sf"/>
</dbReference>
<gene>
    <name evidence="2" type="ORF">LSINAPIS_LOCUS10313</name>
</gene>
<name>A0A5E4QP87_9NEOP</name>
<evidence type="ECO:0008006" key="4">
    <source>
        <dbReference type="Google" id="ProtNLM"/>
    </source>
</evidence>
<accession>A0A5E4QP87</accession>
<dbReference type="Proteomes" id="UP000324832">
    <property type="component" value="Unassembled WGS sequence"/>
</dbReference>
<reference evidence="2 3" key="1">
    <citation type="submission" date="2017-07" db="EMBL/GenBank/DDBJ databases">
        <authorList>
            <person name="Talla V."/>
            <person name="Backstrom N."/>
        </authorList>
    </citation>
    <scope>NUCLEOTIDE SEQUENCE [LARGE SCALE GENOMIC DNA]</scope>
</reference>
<evidence type="ECO:0000313" key="2">
    <source>
        <dbReference type="EMBL" id="VVC99433.1"/>
    </source>
</evidence>
<evidence type="ECO:0000313" key="3">
    <source>
        <dbReference type="Proteomes" id="UP000324832"/>
    </source>
</evidence>
<protein>
    <recommendedName>
        <fullName evidence="4">HTH psq-type domain-containing protein</fullName>
    </recommendedName>
</protein>
<keyword evidence="3" id="KW-1185">Reference proteome</keyword>
<dbReference type="AlphaFoldDB" id="A0A5E4QP87"/>
<dbReference type="GO" id="GO:0005634">
    <property type="term" value="C:nucleus"/>
    <property type="evidence" value="ECO:0007669"/>
    <property type="project" value="UniProtKB-SubCell"/>
</dbReference>
<dbReference type="EMBL" id="FZQP02004123">
    <property type="protein sequence ID" value="VVC99433.1"/>
    <property type="molecule type" value="Genomic_DNA"/>
</dbReference>
<organism evidence="2 3">
    <name type="scientific">Leptidea sinapis</name>
    <dbReference type="NCBI Taxonomy" id="189913"/>
    <lineage>
        <taxon>Eukaryota</taxon>
        <taxon>Metazoa</taxon>
        <taxon>Ecdysozoa</taxon>
        <taxon>Arthropoda</taxon>
        <taxon>Hexapoda</taxon>
        <taxon>Insecta</taxon>
        <taxon>Pterygota</taxon>
        <taxon>Neoptera</taxon>
        <taxon>Endopterygota</taxon>
        <taxon>Lepidoptera</taxon>
        <taxon>Glossata</taxon>
        <taxon>Ditrysia</taxon>
        <taxon>Papilionoidea</taxon>
        <taxon>Pieridae</taxon>
        <taxon>Dismorphiinae</taxon>
        <taxon>Leptidea</taxon>
    </lineage>
</organism>
<dbReference type="SUPFAM" id="SSF46689">
    <property type="entry name" value="Homeodomain-like"/>
    <property type="match status" value="1"/>
</dbReference>
<comment type="subcellular location">
    <subcellularLocation>
        <location evidence="1">Nucleus</location>
    </subcellularLocation>
</comment>
<sequence>MKEVLKQVKSREPSITSERLERNAVNGMSTMVVNPPTAAALVAVTKPSHEVRPGSFTCTTSSSRTADCRLALEVLMNQMAREPKKRRQYALSDIQNAVKMVAEDGVSIYAASKATGVPWSTIKDYHPEKTKR</sequence>
<proteinExistence type="predicted"/>